<keyword evidence="2" id="KW-0813">Transport</keyword>
<evidence type="ECO:0000256" key="5">
    <source>
        <dbReference type="ARBA" id="ARBA00022989"/>
    </source>
</evidence>
<evidence type="ECO:0000256" key="3">
    <source>
        <dbReference type="ARBA" id="ARBA00022692"/>
    </source>
</evidence>
<reference evidence="14 15" key="1">
    <citation type="submission" date="2016-11" db="EMBL/GenBank/DDBJ databases">
        <title>Draft Genome Assembly of Colletotrichum chlorophyti a pathogen of herbaceous plants.</title>
        <authorList>
            <person name="Gan P."/>
            <person name="Narusaka M."/>
            <person name="Tsushima A."/>
            <person name="Narusaka Y."/>
            <person name="Takano Y."/>
            <person name="Shirasu K."/>
        </authorList>
    </citation>
    <scope>NUCLEOTIDE SEQUENCE [LARGE SCALE GENOMIC DNA]</scope>
    <source>
        <strain evidence="14 15">NTL11</strain>
    </source>
</reference>
<dbReference type="STRING" id="708187.A0A1Q8S5M0"/>
<dbReference type="InterPro" id="IPR013121">
    <property type="entry name" value="Fe_red_NAD-bd_6"/>
</dbReference>
<dbReference type="InterPro" id="IPR013112">
    <property type="entry name" value="FAD-bd_8"/>
</dbReference>
<organism evidence="14 15">
    <name type="scientific">Colletotrichum chlorophyti</name>
    <dbReference type="NCBI Taxonomy" id="708187"/>
    <lineage>
        <taxon>Eukaryota</taxon>
        <taxon>Fungi</taxon>
        <taxon>Dikarya</taxon>
        <taxon>Ascomycota</taxon>
        <taxon>Pezizomycotina</taxon>
        <taxon>Sordariomycetes</taxon>
        <taxon>Hypocreomycetidae</taxon>
        <taxon>Glomerellales</taxon>
        <taxon>Glomerellaceae</taxon>
        <taxon>Colletotrichum</taxon>
    </lineage>
</organism>
<evidence type="ECO:0000256" key="7">
    <source>
        <dbReference type="ARBA" id="ARBA00023065"/>
    </source>
</evidence>
<dbReference type="SUPFAM" id="SSF52343">
    <property type="entry name" value="Ferredoxin reductase-like, C-terminal NADP-linked domain"/>
    <property type="match status" value="1"/>
</dbReference>
<comment type="subcellular location">
    <subcellularLocation>
        <location evidence="1">Membrane</location>
        <topology evidence="1">Multi-pass membrane protein</topology>
    </subcellularLocation>
</comment>
<keyword evidence="5 10" id="KW-1133">Transmembrane helix</keyword>
<keyword evidence="6" id="KW-0560">Oxidoreductase</keyword>
<dbReference type="Pfam" id="PF01794">
    <property type="entry name" value="Ferric_reduct"/>
    <property type="match status" value="1"/>
</dbReference>
<comment type="caution">
    <text evidence="14">The sequence shown here is derived from an EMBL/GenBank/DDBJ whole genome shotgun (WGS) entry which is preliminary data.</text>
</comment>
<evidence type="ECO:0000313" key="15">
    <source>
        <dbReference type="Proteomes" id="UP000186583"/>
    </source>
</evidence>
<keyword evidence="8 10" id="KW-0472">Membrane</keyword>
<evidence type="ECO:0000256" key="1">
    <source>
        <dbReference type="ARBA" id="ARBA00004141"/>
    </source>
</evidence>
<dbReference type="EMBL" id="MPGH01000017">
    <property type="protein sequence ID" value="OLN96666.1"/>
    <property type="molecule type" value="Genomic_DNA"/>
</dbReference>
<dbReference type="Gene3D" id="3.40.50.80">
    <property type="entry name" value="Nucleotide-binding domain of ferredoxin-NADP reductase (FNR) module"/>
    <property type="match status" value="1"/>
</dbReference>
<evidence type="ECO:0000313" key="14">
    <source>
        <dbReference type="EMBL" id="OLN96666.1"/>
    </source>
</evidence>
<feature type="transmembrane region" description="Helical" evidence="10">
    <location>
        <begin position="111"/>
        <end position="132"/>
    </location>
</feature>
<protein>
    <submittedName>
        <fullName evidence="14">Ferric/cupric reductase transmembrane component 2-like protein 3</fullName>
    </submittedName>
</protein>
<feature type="domain" description="Ferric oxidoreductase" evidence="11">
    <location>
        <begin position="148"/>
        <end position="262"/>
    </location>
</feature>
<evidence type="ECO:0000259" key="11">
    <source>
        <dbReference type="Pfam" id="PF01794"/>
    </source>
</evidence>
<evidence type="ECO:0000256" key="8">
    <source>
        <dbReference type="ARBA" id="ARBA00023136"/>
    </source>
</evidence>
<feature type="region of interest" description="Disordered" evidence="9">
    <location>
        <begin position="473"/>
        <end position="494"/>
    </location>
</feature>
<feature type="transmembrane region" description="Helical" evidence="10">
    <location>
        <begin position="247"/>
        <end position="265"/>
    </location>
</feature>
<accession>A0A1Q8S5M0</accession>
<feature type="transmembrane region" description="Helical" evidence="10">
    <location>
        <begin position="82"/>
        <end position="99"/>
    </location>
</feature>
<dbReference type="Proteomes" id="UP000186583">
    <property type="component" value="Unassembled WGS sequence"/>
</dbReference>
<dbReference type="GO" id="GO:0015677">
    <property type="term" value="P:copper ion import"/>
    <property type="evidence" value="ECO:0007669"/>
    <property type="project" value="TreeGrafter"/>
</dbReference>
<dbReference type="InterPro" id="IPR039261">
    <property type="entry name" value="FNR_nucleotide-bd"/>
</dbReference>
<proteinExistence type="predicted"/>
<dbReference type="GO" id="GO:0000293">
    <property type="term" value="F:ferric-chelate reductase activity"/>
    <property type="evidence" value="ECO:0007669"/>
    <property type="project" value="UniProtKB-ARBA"/>
</dbReference>
<evidence type="ECO:0000256" key="2">
    <source>
        <dbReference type="ARBA" id="ARBA00022448"/>
    </source>
</evidence>
<dbReference type="GO" id="GO:0005886">
    <property type="term" value="C:plasma membrane"/>
    <property type="evidence" value="ECO:0007669"/>
    <property type="project" value="TreeGrafter"/>
</dbReference>
<feature type="domain" description="Ferric reductase NAD binding" evidence="13">
    <location>
        <begin position="398"/>
        <end position="554"/>
    </location>
</feature>
<dbReference type="AlphaFoldDB" id="A0A1Q8S5M0"/>
<feature type="transmembrane region" description="Helical" evidence="10">
    <location>
        <begin position="58"/>
        <end position="76"/>
    </location>
</feature>
<evidence type="ECO:0000259" key="12">
    <source>
        <dbReference type="Pfam" id="PF08022"/>
    </source>
</evidence>
<evidence type="ECO:0000256" key="9">
    <source>
        <dbReference type="SAM" id="MobiDB-lite"/>
    </source>
</evidence>
<keyword evidence="7" id="KW-0406">Ion transport</keyword>
<feature type="domain" description="FAD-binding 8" evidence="12">
    <location>
        <begin position="305"/>
        <end position="390"/>
    </location>
</feature>
<evidence type="ECO:0000256" key="6">
    <source>
        <dbReference type="ARBA" id="ARBA00023002"/>
    </source>
</evidence>
<name>A0A1Q8S5M0_9PEZI</name>
<dbReference type="GO" id="GO:0006879">
    <property type="term" value="P:intracellular iron ion homeostasis"/>
    <property type="evidence" value="ECO:0007669"/>
    <property type="project" value="TreeGrafter"/>
</dbReference>
<dbReference type="Pfam" id="PF08022">
    <property type="entry name" value="FAD_binding_8"/>
    <property type="match status" value="1"/>
</dbReference>
<dbReference type="Pfam" id="PF08030">
    <property type="entry name" value="NAD_binding_6"/>
    <property type="match status" value="1"/>
</dbReference>
<sequence length="574" mass="63107">MYSRVAYTTPTALTSTTTAVPQPTALPGNNVSTAQPDPAQMMMLFAARARADHEAMSYYAAAIAGVMALFIICYVANLSRKFLPTALVALFAVPTRFFKKYLIRTGPNMTSVGHALISAGYLALNITFMFIHSDYDALPMQSVIAARTGWLALINICFVVFLSLRNTPLAYLTAWSYERLKFLHGIAGFTIVVHVAIHGACYSSFFIEQNNAIRLQVLDEIYGIVAGFTLLSMTIVAVIFSRKRYELFYILHVFFFILSLVFIGLHHPDVAENVAYAVAVAGGMWVLDHAVRLTRLGVNSINNTATVYPLPNGATRIVLKKSPSTARSGEHAYLWIPRIRLLETHPFTIAAVEPLEFVVSAHDGFTRGLHEFASKNPGADLSASVQGPYGYLPDLTSYDRVVLVAGGSGASFTIGVALNILARMKSGSEQKVVVVWAVKKSAILSWFSAHLERLLQHPNFSVSLFITDEPLSSRRDRPVSTEGPRSSRLSDSDTEALRFKESDVQNAFSPSLNYGRPDVAAVIRRAVEESTPAQRVIVMGCGPQRLMQELRNTTASEIRTKGPSVDLHCEQFGW</sequence>
<keyword evidence="15" id="KW-1185">Reference proteome</keyword>
<feature type="transmembrane region" description="Helical" evidence="10">
    <location>
        <begin position="221"/>
        <end position="240"/>
    </location>
</feature>
<feature type="transmembrane region" description="Helical" evidence="10">
    <location>
        <begin position="185"/>
        <end position="206"/>
    </location>
</feature>
<dbReference type="PANTHER" id="PTHR32361:SF28">
    <property type="entry name" value="FRP1P"/>
    <property type="match status" value="1"/>
</dbReference>
<dbReference type="OrthoDB" id="10006946at2759"/>
<dbReference type="CDD" id="cd06186">
    <property type="entry name" value="NOX_Duox_like_FAD_NADP"/>
    <property type="match status" value="1"/>
</dbReference>
<feature type="transmembrane region" description="Helical" evidence="10">
    <location>
        <begin position="144"/>
        <end position="164"/>
    </location>
</feature>
<evidence type="ECO:0000256" key="10">
    <source>
        <dbReference type="SAM" id="Phobius"/>
    </source>
</evidence>
<dbReference type="SFLD" id="SFLDG01168">
    <property type="entry name" value="Ferric_reductase_subgroup_(FRE"/>
    <property type="match status" value="1"/>
</dbReference>
<dbReference type="SFLD" id="SFLDS00052">
    <property type="entry name" value="Ferric_Reductase_Domain"/>
    <property type="match status" value="1"/>
</dbReference>
<keyword evidence="4" id="KW-0249">Electron transport</keyword>
<dbReference type="InterPro" id="IPR051410">
    <property type="entry name" value="Ferric/Cupric_Reductase"/>
</dbReference>
<feature type="transmembrane region" description="Helical" evidence="10">
    <location>
        <begin position="401"/>
        <end position="421"/>
    </location>
</feature>
<dbReference type="InterPro" id="IPR013130">
    <property type="entry name" value="Fe3_Rdtase_TM_dom"/>
</dbReference>
<gene>
    <name evidence="14" type="ORF">CCHL11_00788</name>
</gene>
<evidence type="ECO:0000259" key="13">
    <source>
        <dbReference type="Pfam" id="PF08030"/>
    </source>
</evidence>
<keyword evidence="3 10" id="KW-0812">Transmembrane</keyword>
<dbReference type="PANTHER" id="PTHR32361">
    <property type="entry name" value="FERRIC/CUPRIC REDUCTASE TRANSMEMBRANE COMPONENT"/>
    <property type="match status" value="1"/>
</dbReference>
<evidence type="ECO:0000256" key="4">
    <source>
        <dbReference type="ARBA" id="ARBA00022982"/>
    </source>
</evidence>
<dbReference type="GO" id="GO:0006826">
    <property type="term" value="P:iron ion transport"/>
    <property type="evidence" value="ECO:0007669"/>
    <property type="project" value="TreeGrafter"/>
</dbReference>